<dbReference type="AlphaFoldDB" id="A0A239BKK0"/>
<dbReference type="EMBL" id="FZOQ01000002">
    <property type="protein sequence ID" value="SNS08737.1"/>
    <property type="molecule type" value="Genomic_DNA"/>
</dbReference>
<evidence type="ECO:0000256" key="2">
    <source>
        <dbReference type="ARBA" id="ARBA00022679"/>
    </source>
</evidence>
<evidence type="ECO:0000256" key="3">
    <source>
        <dbReference type="ARBA" id="ARBA00023180"/>
    </source>
</evidence>
<keyword evidence="1" id="KW-0328">Glycosyltransferase</keyword>
<protein>
    <recommendedName>
        <fullName evidence="4">Glycosyltransferase 61 catalytic domain-containing protein</fullName>
    </recommendedName>
</protein>
<keyword evidence="6" id="KW-1185">Reference proteome</keyword>
<dbReference type="Proteomes" id="UP000198432">
    <property type="component" value="Unassembled WGS sequence"/>
</dbReference>
<reference evidence="6" key="1">
    <citation type="submission" date="2017-06" db="EMBL/GenBank/DDBJ databases">
        <authorList>
            <person name="Varghese N."/>
            <person name="Submissions S."/>
        </authorList>
    </citation>
    <scope>NUCLEOTIDE SEQUENCE [LARGE SCALE GENOMIC DNA]</scope>
    <source>
        <strain evidence="6">NKM1</strain>
    </source>
</reference>
<organism evidence="5 6">
    <name type="scientific">Pontibacter ummariensis</name>
    <dbReference type="NCBI Taxonomy" id="1610492"/>
    <lineage>
        <taxon>Bacteria</taxon>
        <taxon>Pseudomonadati</taxon>
        <taxon>Bacteroidota</taxon>
        <taxon>Cytophagia</taxon>
        <taxon>Cytophagales</taxon>
        <taxon>Hymenobacteraceae</taxon>
        <taxon>Pontibacter</taxon>
    </lineage>
</organism>
<dbReference type="GO" id="GO:0016757">
    <property type="term" value="F:glycosyltransferase activity"/>
    <property type="evidence" value="ECO:0007669"/>
    <property type="project" value="UniProtKB-KW"/>
</dbReference>
<evidence type="ECO:0000313" key="6">
    <source>
        <dbReference type="Proteomes" id="UP000198432"/>
    </source>
</evidence>
<dbReference type="PANTHER" id="PTHR20961">
    <property type="entry name" value="GLYCOSYLTRANSFERASE"/>
    <property type="match status" value="1"/>
</dbReference>
<dbReference type="OrthoDB" id="1156086at2"/>
<sequence>MRNIKDVIKKTLRIFHIKKIIGISVYTNSKDIKIVPFSKSEIFNMPEYRDIFGNTHEGFNSYKAKIPDYYVLKVNLGKCVIGYEEVYTRDNKVLLELTSQKINPFLNSSIKRLSNVVSINGSVVNLSLSGLENNYYHFLVEFSARLFMLKKLDIKPDYYIYPMNTAFQKDFLMYFGINSDKVIILNEGTTIQAETLIAPALINNWELVKFRNVIHYQKQYLPYWISNIYNDLILPKKGNKYIYISRKQAKYRKVINEEIVIDYLKSKNFEIHYLENYSVNQQIELFNQCSVLVAPHGAGLINMCYCAPGIKILELFPKYYHDHGLLLQALMLKHKYNYLISDTVITDGIPPQQEDIIIDINLFAQAVELLLSQ</sequence>
<keyword evidence="3" id="KW-0325">Glycoprotein</keyword>
<evidence type="ECO:0000256" key="1">
    <source>
        <dbReference type="ARBA" id="ARBA00022676"/>
    </source>
</evidence>
<dbReference type="RefSeq" id="WP_089317521.1">
    <property type="nucleotide sequence ID" value="NZ_FZOQ01000002.1"/>
</dbReference>
<accession>A0A239BKK0</accession>
<evidence type="ECO:0000313" key="5">
    <source>
        <dbReference type="EMBL" id="SNS08737.1"/>
    </source>
</evidence>
<proteinExistence type="predicted"/>
<dbReference type="Pfam" id="PF04577">
    <property type="entry name" value="Glyco_transf_61"/>
    <property type="match status" value="1"/>
</dbReference>
<name>A0A239BKK0_9BACT</name>
<gene>
    <name evidence="5" type="ORF">SAMN06296052_10220</name>
</gene>
<keyword evidence="2" id="KW-0808">Transferase</keyword>
<evidence type="ECO:0000259" key="4">
    <source>
        <dbReference type="Pfam" id="PF04577"/>
    </source>
</evidence>
<feature type="domain" description="Glycosyltransferase 61 catalytic" evidence="4">
    <location>
        <begin position="135"/>
        <end position="312"/>
    </location>
</feature>
<dbReference type="InterPro" id="IPR049625">
    <property type="entry name" value="Glyco_transf_61_cat"/>
</dbReference>
<dbReference type="InterPro" id="IPR007657">
    <property type="entry name" value="Glycosyltransferase_61"/>
</dbReference>